<dbReference type="eggNOG" id="COG4636">
    <property type="taxonomic scope" value="Bacteria"/>
</dbReference>
<dbReference type="InterPro" id="IPR008538">
    <property type="entry name" value="Uma2"/>
</dbReference>
<dbReference type="PANTHER" id="PTHR36558">
    <property type="entry name" value="GLR1098 PROTEIN"/>
    <property type="match status" value="1"/>
</dbReference>
<dbReference type="HOGENOM" id="CLU_076312_6_0_3"/>
<proteinExistence type="predicted"/>
<gene>
    <name evidence="2" type="ordered locus">cce_4054</name>
</gene>
<evidence type="ECO:0000313" key="2">
    <source>
        <dbReference type="EMBL" id="ACB53402.1"/>
    </source>
</evidence>
<evidence type="ECO:0000259" key="1">
    <source>
        <dbReference type="Pfam" id="PF05685"/>
    </source>
</evidence>
<dbReference type="Gene3D" id="3.90.1570.10">
    <property type="entry name" value="tt1808, chain A"/>
    <property type="match status" value="1"/>
</dbReference>
<evidence type="ECO:0000313" key="3">
    <source>
        <dbReference type="Proteomes" id="UP000001203"/>
    </source>
</evidence>
<sequence>MIISEETNPSIIRKTLESEVKMAVAIAKSITVEEYLAREEAAQEKSEFINGEMIKMAGASANHNLLTGKLHARLLLALEDVDYTVFMSDMKLWPPHFQNYFYPDVMVIKGEPCFTDAKQTAVTNPCLIAEILSVSTEGFDKNQKFTFYRTIPELQEYLLIDQCAYRVELYRKVGDRQWLLTEFIGQEEVFTLQSVAVEITLADLYKRVNFIGKEQ</sequence>
<dbReference type="CDD" id="cd06260">
    <property type="entry name" value="DUF820-like"/>
    <property type="match status" value="1"/>
</dbReference>
<keyword evidence="3" id="KW-1185">Reference proteome</keyword>
<dbReference type="SUPFAM" id="SSF52980">
    <property type="entry name" value="Restriction endonuclease-like"/>
    <property type="match status" value="1"/>
</dbReference>
<dbReference type="STRING" id="43989.cce_4054"/>
<accession>B1WQV0</accession>
<dbReference type="RefSeq" id="WP_012362333.1">
    <property type="nucleotide sequence ID" value="NC_010546.1"/>
</dbReference>
<dbReference type="InterPro" id="IPR011335">
    <property type="entry name" value="Restrct_endonuc-II-like"/>
</dbReference>
<dbReference type="InterPro" id="IPR012296">
    <property type="entry name" value="Nuclease_put_TT1808"/>
</dbReference>
<reference evidence="2 3" key="1">
    <citation type="journal article" date="2008" name="Proc. Natl. Acad. Sci. U.S.A.">
        <title>The genome of Cyanothece 51142, a unicellular diazotrophic cyanobacterium important in the marine nitrogen cycle.</title>
        <authorList>
            <person name="Welsh E.A."/>
            <person name="Liberton M."/>
            <person name="Stoeckel J."/>
            <person name="Loh T."/>
            <person name="Elvitigala T."/>
            <person name="Wang C."/>
            <person name="Wollam A."/>
            <person name="Fulton R.S."/>
            <person name="Clifton S.W."/>
            <person name="Jacobs J.M."/>
            <person name="Aurora R."/>
            <person name="Ghosh B.K."/>
            <person name="Sherman L.A."/>
            <person name="Smith R.D."/>
            <person name="Wilson R.K."/>
            <person name="Pakrasi H.B."/>
        </authorList>
    </citation>
    <scope>NUCLEOTIDE SEQUENCE [LARGE SCALE GENOMIC DNA]</scope>
    <source>
        <strain evidence="3">ATCC 51142 / BH68</strain>
    </source>
</reference>
<name>B1WQV0_CROS5</name>
<feature type="domain" description="Putative restriction endonuclease" evidence="1">
    <location>
        <begin position="32"/>
        <end position="201"/>
    </location>
</feature>
<dbReference type="AlphaFoldDB" id="B1WQV0"/>
<protein>
    <recommendedName>
        <fullName evidence="1">Putative restriction endonuclease domain-containing protein</fullName>
    </recommendedName>
</protein>
<dbReference type="Proteomes" id="UP000001203">
    <property type="component" value="Chromosome circular"/>
</dbReference>
<dbReference type="KEGG" id="cyt:cce_4054"/>
<organism evidence="2 3">
    <name type="scientific">Crocosphaera subtropica (strain ATCC 51142 / BH68)</name>
    <name type="common">Cyanothece sp. (strain ATCC 51142)</name>
    <dbReference type="NCBI Taxonomy" id="43989"/>
    <lineage>
        <taxon>Bacteria</taxon>
        <taxon>Bacillati</taxon>
        <taxon>Cyanobacteriota</taxon>
        <taxon>Cyanophyceae</taxon>
        <taxon>Oscillatoriophycideae</taxon>
        <taxon>Chroococcales</taxon>
        <taxon>Aphanothecaceae</taxon>
        <taxon>Crocosphaera</taxon>
        <taxon>Crocosphaera subtropica</taxon>
    </lineage>
</organism>
<dbReference type="EMBL" id="CP000806">
    <property type="protein sequence ID" value="ACB53402.1"/>
    <property type="molecule type" value="Genomic_DNA"/>
</dbReference>
<dbReference type="Pfam" id="PF05685">
    <property type="entry name" value="Uma2"/>
    <property type="match status" value="1"/>
</dbReference>
<dbReference type="PANTHER" id="PTHR36558:SF1">
    <property type="entry name" value="RESTRICTION ENDONUCLEASE DOMAIN-CONTAINING PROTEIN-RELATED"/>
    <property type="match status" value="1"/>
</dbReference>